<evidence type="ECO:0000313" key="2">
    <source>
        <dbReference type="Proteomes" id="UP000805193"/>
    </source>
</evidence>
<proteinExistence type="predicted"/>
<protein>
    <submittedName>
        <fullName evidence="1">Uncharacterized protein</fullName>
    </submittedName>
</protein>
<dbReference type="EMBL" id="JABSTQ010006986">
    <property type="protein sequence ID" value="KAG0436385.1"/>
    <property type="molecule type" value="Genomic_DNA"/>
</dbReference>
<comment type="caution">
    <text evidence="1">The sequence shown here is derived from an EMBL/GenBank/DDBJ whole genome shotgun (WGS) entry which is preliminary data.</text>
</comment>
<gene>
    <name evidence="1" type="ORF">HPB47_017977</name>
</gene>
<accession>A0AC60QQL3</accession>
<keyword evidence="2" id="KW-1185">Reference proteome</keyword>
<evidence type="ECO:0000313" key="1">
    <source>
        <dbReference type="EMBL" id="KAG0436385.1"/>
    </source>
</evidence>
<sequence>MSLLSPHTSRPSSPKSDTEYENQMMDANSQTEENTISWTWGELPHIPASSRFSDNEIDGAGVASQPRRISLDVTEERKHGGPLLSSDEEDLPDKLKGEVGNQSVLGGVLSFMKPTKKQKDDAPPTAAQDGIFLDDLDPRELDPEVAALYFPKFRSPLSPRGKDDDAESGNGPSLSQSPTSDNGVSQMAALHCLDSDSEDRQTLFDSCKNKYSDLAMSLCGGLQDCEKSLMDEKFAHFMVTYDHFCENPDVLGNPDLVVRMGGKYYNWSAIAPHLLSLAMFQRPLPEKTLHQLTDAHMPKKKKKSTLSWWSWGRAEAKPDDAVDKAGSQHSDENLCVSDGSEVSEMVGKPSDIPNTDEVILIEHYHSTTVGKLMVSKEIKEDASTSSEAETSDTRRSSEHRKINREKRSFFCDKYKKSLRLSSDEIASLNLKSGPNEAVFSVTTAYQGTTRCMCHIYLWKHDDKIVISDIDGTITKSDVLGHILPILGKDWAQSGVAKLFTKIHHNGYQFLYLSARAIGQAHITREYLRSIRQGDLWLPDGPLLLSPTSLINAFHKEVIEKKPEEFKISCLRDIQALFNVTGNPFYAGFGNKINDTLAYRAVGIPVSRIFTINHRGELKLELMQNFLSSYNCLSDVVDHVFPPIHPGSSDAYCNGRAVTFPACEEFTSFTYWRDPIAPVEIEIEEPAKPAPK</sequence>
<dbReference type="Proteomes" id="UP000805193">
    <property type="component" value="Unassembled WGS sequence"/>
</dbReference>
<organism evidence="1 2">
    <name type="scientific">Ixodes persulcatus</name>
    <name type="common">Taiga tick</name>
    <dbReference type="NCBI Taxonomy" id="34615"/>
    <lineage>
        <taxon>Eukaryota</taxon>
        <taxon>Metazoa</taxon>
        <taxon>Ecdysozoa</taxon>
        <taxon>Arthropoda</taxon>
        <taxon>Chelicerata</taxon>
        <taxon>Arachnida</taxon>
        <taxon>Acari</taxon>
        <taxon>Parasitiformes</taxon>
        <taxon>Ixodida</taxon>
        <taxon>Ixodoidea</taxon>
        <taxon>Ixodidae</taxon>
        <taxon>Ixodinae</taxon>
        <taxon>Ixodes</taxon>
    </lineage>
</organism>
<reference evidence="1 2" key="1">
    <citation type="journal article" date="2020" name="Cell">
        <title>Large-Scale Comparative Analyses of Tick Genomes Elucidate Their Genetic Diversity and Vector Capacities.</title>
        <authorList>
            <consortium name="Tick Genome and Microbiome Consortium (TIGMIC)"/>
            <person name="Jia N."/>
            <person name="Wang J."/>
            <person name="Shi W."/>
            <person name="Du L."/>
            <person name="Sun Y."/>
            <person name="Zhan W."/>
            <person name="Jiang J.F."/>
            <person name="Wang Q."/>
            <person name="Zhang B."/>
            <person name="Ji P."/>
            <person name="Bell-Sakyi L."/>
            <person name="Cui X.M."/>
            <person name="Yuan T.T."/>
            <person name="Jiang B.G."/>
            <person name="Yang W.F."/>
            <person name="Lam T.T."/>
            <person name="Chang Q.C."/>
            <person name="Ding S.J."/>
            <person name="Wang X.J."/>
            <person name="Zhu J.G."/>
            <person name="Ruan X.D."/>
            <person name="Zhao L."/>
            <person name="Wei J.T."/>
            <person name="Ye R.Z."/>
            <person name="Que T.C."/>
            <person name="Du C.H."/>
            <person name="Zhou Y.H."/>
            <person name="Cheng J.X."/>
            <person name="Dai P.F."/>
            <person name="Guo W.B."/>
            <person name="Han X.H."/>
            <person name="Huang E.J."/>
            <person name="Li L.F."/>
            <person name="Wei W."/>
            <person name="Gao Y.C."/>
            <person name="Liu J.Z."/>
            <person name="Shao H.Z."/>
            <person name="Wang X."/>
            <person name="Wang C.C."/>
            <person name="Yang T.C."/>
            <person name="Huo Q.B."/>
            <person name="Li W."/>
            <person name="Chen H.Y."/>
            <person name="Chen S.E."/>
            <person name="Zhou L.G."/>
            <person name="Ni X.B."/>
            <person name="Tian J.H."/>
            <person name="Sheng Y."/>
            <person name="Liu T."/>
            <person name="Pan Y.S."/>
            <person name="Xia L.Y."/>
            <person name="Li J."/>
            <person name="Zhao F."/>
            <person name="Cao W.C."/>
        </authorList>
    </citation>
    <scope>NUCLEOTIDE SEQUENCE [LARGE SCALE GENOMIC DNA]</scope>
    <source>
        <strain evidence="1">Iper-2018</strain>
    </source>
</reference>
<name>A0AC60QQL3_IXOPE</name>